<dbReference type="PROSITE" id="PS51109">
    <property type="entry name" value="G5"/>
    <property type="match status" value="1"/>
</dbReference>
<dbReference type="SMART" id="SM01208">
    <property type="entry name" value="G5"/>
    <property type="match status" value="1"/>
</dbReference>
<comment type="caution">
    <text evidence="3">The sequence shown here is derived from an EMBL/GenBank/DDBJ whole genome shotgun (WGS) entry which is preliminary data.</text>
</comment>
<dbReference type="Pfam" id="PF07501">
    <property type="entry name" value="G5"/>
    <property type="match status" value="1"/>
</dbReference>
<evidence type="ECO:0000259" key="2">
    <source>
        <dbReference type="PROSITE" id="PS51109"/>
    </source>
</evidence>
<evidence type="ECO:0000313" key="3">
    <source>
        <dbReference type="EMBL" id="GAA0744573.1"/>
    </source>
</evidence>
<dbReference type="Pfam" id="PF12229">
    <property type="entry name" value="PG_binding_4"/>
    <property type="match status" value="1"/>
</dbReference>
<keyword evidence="4" id="KW-1185">Reference proteome</keyword>
<sequence>MAVRKFSNMSKITKIFLVLVTLVLISLGGGYIYIKNEVSKYNNLIYPSVYIENINLSSKSKTEAKNIMNKKFSNPIEKKNINIIDDGESYSLLYSKLKPKYDIDKAIDEAFDYGKNLKILDKYNIINKKETKKYKLSLSYDKKYLREFLNYVEKKINRNYENAKINVSNGNINITDDKKGKKLDKDKLNKMLESKIKSKSFSDINIKAPVNESEAKITKNKLSVINKNVSNYTTNYGSISSSERMNNIKIATDSINGTLLMPNDIFSFNKIVGPRTLKKGYKKAPVIVGTKAQPGLGGGICQVSSTLYNCILEANLKPVEREHHSIPSHYVELGRDATVNYGSIDLKFKNTLKYPIYIEGKTSNGNVNFNIYSNKSLNNISYKISSKVYDTITPKEKYIYDSSIPKGKIEITNNSSMGYKVKTYRNIIKNGKIIKKELVSDDFYRPVDKLIKKGV</sequence>
<dbReference type="Pfam" id="PF04294">
    <property type="entry name" value="VanW"/>
    <property type="match status" value="1"/>
</dbReference>
<organism evidence="3 4">
    <name type="scientific">Clostridium oceanicum</name>
    <dbReference type="NCBI Taxonomy" id="1543"/>
    <lineage>
        <taxon>Bacteria</taxon>
        <taxon>Bacillati</taxon>
        <taxon>Bacillota</taxon>
        <taxon>Clostridia</taxon>
        <taxon>Eubacteriales</taxon>
        <taxon>Clostridiaceae</taxon>
        <taxon>Clostridium</taxon>
    </lineage>
</organism>
<dbReference type="InterPro" id="IPR052913">
    <property type="entry name" value="Glycopeptide_resist_protein"/>
</dbReference>
<feature type="domain" description="G5" evidence="2">
    <location>
        <begin position="377"/>
        <end position="455"/>
    </location>
</feature>
<dbReference type="InterPro" id="IPR007391">
    <property type="entry name" value="Vancomycin_resist_VanW"/>
</dbReference>
<dbReference type="EMBL" id="BAAACG010000013">
    <property type="protein sequence ID" value="GAA0744573.1"/>
    <property type="molecule type" value="Genomic_DNA"/>
</dbReference>
<name>A0ABN1JQC3_9CLOT</name>
<protein>
    <submittedName>
        <fullName evidence="3">VanW family protein</fullName>
    </submittedName>
</protein>
<dbReference type="PANTHER" id="PTHR35788:SF1">
    <property type="entry name" value="EXPORTED PROTEIN"/>
    <property type="match status" value="1"/>
</dbReference>
<dbReference type="RefSeq" id="WP_343762741.1">
    <property type="nucleotide sequence ID" value="NZ_BAAACG010000013.1"/>
</dbReference>
<keyword evidence="1" id="KW-0732">Signal</keyword>
<dbReference type="Gene3D" id="2.20.230.10">
    <property type="entry name" value="Resuscitation-promoting factor rpfb"/>
    <property type="match status" value="1"/>
</dbReference>
<proteinExistence type="predicted"/>
<dbReference type="PANTHER" id="PTHR35788">
    <property type="entry name" value="EXPORTED PROTEIN-RELATED"/>
    <property type="match status" value="1"/>
</dbReference>
<evidence type="ECO:0000313" key="4">
    <source>
        <dbReference type="Proteomes" id="UP001501510"/>
    </source>
</evidence>
<reference evidence="3 4" key="1">
    <citation type="journal article" date="2019" name="Int. J. Syst. Evol. Microbiol.">
        <title>The Global Catalogue of Microorganisms (GCM) 10K type strain sequencing project: providing services to taxonomists for standard genome sequencing and annotation.</title>
        <authorList>
            <consortium name="The Broad Institute Genomics Platform"/>
            <consortium name="The Broad Institute Genome Sequencing Center for Infectious Disease"/>
            <person name="Wu L."/>
            <person name="Ma J."/>
        </authorList>
    </citation>
    <scope>NUCLEOTIDE SEQUENCE [LARGE SCALE GENOMIC DNA]</scope>
    <source>
        <strain evidence="3 4">JCM 1407</strain>
    </source>
</reference>
<evidence type="ECO:0000256" key="1">
    <source>
        <dbReference type="ARBA" id="ARBA00022729"/>
    </source>
</evidence>
<gene>
    <name evidence="3" type="ORF">GCM10008906_29650</name>
</gene>
<accession>A0ABN1JQC3</accession>
<dbReference type="InterPro" id="IPR022029">
    <property type="entry name" value="YoaR-like_PG-bd"/>
</dbReference>
<dbReference type="Proteomes" id="UP001501510">
    <property type="component" value="Unassembled WGS sequence"/>
</dbReference>
<dbReference type="InterPro" id="IPR011098">
    <property type="entry name" value="G5_dom"/>
</dbReference>